<gene>
    <name evidence="1" type="ORF">acsn021_38960</name>
</gene>
<sequence>MKSIILYTTRYGCTAEVAKQIQGKLASDCKSINIVTERVPSLDPFDNIILGGSIYIGKIQKELTSFAISNLKELLSKNIGLYLCAGAPQEEELNKELLGAFPKELFEHAIAKDVLGYAFTFEKMRFLDRFIMKKIKGDVVSTTKYFDERIARFTQNFTVSKS</sequence>
<dbReference type="Gene3D" id="3.40.50.360">
    <property type="match status" value="1"/>
</dbReference>
<dbReference type="EMBL" id="AP023367">
    <property type="protein sequence ID" value="BCJ96327.1"/>
    <property type="molecule type" value="Genomic_DNA"/>
</dbReference>
<dbReference type="GO" id="GO:0006783">
    <property type="term" value="P:heme biosynthetic process"/>
    <property type="evidence" value="ECO:0007669"/>
    <property type="project" value="TreeGrafter"/>
</dbReference>
<dbReference type="PANTHER" id="PTHR38030">
    <property type="entry name" value="PROTOPORPHYRINOGEN IX DEHYDROGENASE [MENAQUINONE]"/>
    <property type="match status" value="1"/>
</dbReference>
<dbReference type="InterPro" id="IPR029039">
    <property type="entry name" value="Flavoprotein-like_sf"/>
</dbReference>
<evidence type="ECO:0000313" key="2">
    <source>
        <dbReference type="Proteomes" id="UP000515561"/>
    </source>
</evidence>
<dbReference type="PANTHER" id="PTHR38030:SF2">
    <property type="entry name" value="PROTOPORPHYRINOGEN IX DEHYDROGENASE [QUINONE]"/>
    <property type="match status" value="1"/>
</dbReference>
<dbReference type="PROSITE" id="PS00201">
    <property type="entry name" value="FLAVODOXIN"/>
    <property type="match status" value="1"/>
</dbReference>
<dbReference type="GO" id="GO:0009055">
    <property type="term" value="F:electron transfer activity"/>
    <property type="evidence" value="ECO:0007669"/>
    <property type="project" value="InterPro"/>
</dbReference>
<evidence type="ECO:0000313" key="1">
    <source>
        <dbReference type="EMBL" id="BCJ96327.1"/>
    </source>
</evidence>
<dbReference type="GO" id="GO:0070819">
    <property type="term" value="F:menaquinone-dependent protoporphyrinogen oxidase activity"/>
    <property type="evidence" value="ECO:0007669"/>
    <property type="project" value="TreeGrafter"/>
</dbReference>
<organism evidence="1 2">
    <name type="scientific">Anaerocolumna cellulosilytica</name>
    <dbReference type="NCBI Taxonomy" id="433286"/>
    <lineage>
        <taxon>Bacteria</taxon>
        <taxon>Bacillati</taxon>
        <taxon>Bacillota</taxon>
        <taxon>Clostridia</taxon>
        <taxon>Lachnospirales</taxon>
        <taxon>Lachnospiraceae</taxon>
        <taxon>Anaerocolumna</taxon>
    </lineage>
</organism>
<dbReference type="Pfam" id="PF12724">
    <property type="entry name" value="Flavodoxin_5"/>
    <property type="match status" value="1"/>
</dbReference>
<keyword evidence="2" id="KW-1185">Reference proteome</keyword>
<dbReference type="SUPFAM" id="SSF52218">
    <property type="entry name" value="Flavoproteins"/>
    <property type="match status" value="1"/>
</dbReference>
<accession>A0A6S6R8D0</accession>
<dbReference type="InterPro" id="IPR026816">
    <property type="entry name" value="Flavodoxin_dom"/>
</dbReference>
<dbReference type="KEGG" id="acel:acsn021_38960"/>
<dbReference type="RefSeq" id="WP_184093189.1">
    <property type="nucleotide sequence ID" value="NZ_AP023367.1"/>
</dbReference>
<protein>
    <submittedName>
        <fullName evidence="1">Flavodoxin</fullName>
    </submittedName>
</protein>
<dbReference type="GO" id="GO:0010181">
    <property type="term" value="F:FMN binding"/>
    <property type="evidence" value="ECO:0007669"/>
    <property type="project" value="InterPro"/>
</dbReference>
<dbReference type="Proteomes" id="UP000515561">
    <property type="component" value="Chromosome"/>
</dbReference>
<dbReference type="InterPro" id="IPR052200">
    <property type="entry name" value="Protoporphyrinogen_IX_DH"/>
</dbReference>
<dbReference type="InterPro" id="IPR001226">
    <property type="entry name" value="Flavodoxin_CS"/>
</dbReference>
<proteinExistence type="predicted"/>
<dbReference type="AlphaFoldDB" id="A0A6S6R8D0"/>
<reference evidence="1 2" key="1">
    <citation type="journal article" date="2016" name="Int. J. Syst. Evol. Microbiol.">
        <title>Descriptions of Anaerotaenia torta gen. nov., sp. nov. and Anaerocolumna cellulosilytica gen. nov., sp. nov. isolated from a methanogenic reactor of cattle waste.</title>
        <authorList>
            <person name="Uek A."/>
            <person name="Ohtaki Y."/>
            <person name="Kaku N."/>
            <person name="Ueki K."/>
        </authorList>
    </citation>
    <scope>NUCLEOTIDE SEQUENCE [LARGE SCALE GENOMIC DNA]</scope>
    <source>
        <strain evidence="1 2">SN021</strain>
    </source>
</reference>
<name>A0A6S6R8D0_9FIRM</name>